<dbReference type="PANTHER" id="PTHR43364:SF4">
    <property type="entry name" value="NAD(P)-LINKED OXIDOREDUCTASE SUPERFAMILY PROTEIN"/>
    <property type="match status" value="1"/>
</dbReference>
<dbReference type="SUPFAM" id="SSF51430">
    <property type="entry name" value="NAD(P)-linked oxidoreductase"/>
    <property type="match status" value="1"/>
</dbReference>
<evidence type="ECO:0000313" key="4">
    <source>
        <dbReference type="Proteomes" id="UP000310016"/>
    </source>
</evidence>
<dbReference type="GO" id="GO:0016491">
    <property type="term" value="F:oxidoreductase activity"/>
    <property type="evidence" value="ECO:0007669"/>
    <property type="project" value="UniProtKB-KW"/>
</dbReference>
<keyword evidence="4" id="KW-1185">Reference proteome</keyword>
<organism evidence="3 4">
    <name type="scientific">Chitiniphilus eburneus</name>
    <dbReference type="NCBI Taxonomy" id="2571148"/>
    <lineage>
        <taxon>Bacteria</taxon>
        <taxon>Pseudomonadati</taxon>
        <taxon>Pseudomonadota</taxon>
        <taxon>Betaproteobacteria</taxon>
        <taxon>Neisseriales</taxon>
        <taxon>Chitinibacteraceae</taxon>
        <taxon>Chitiniphilus</taxon>
    </lineage>
</organism>
<sequence length="345" mass="37894">MRYRLLPASDLNVSVLCLGTMTFGEQNTEAEGHAQLDRALAAGVNFIDTAEMYPVPAKAETQGATERIVGSWLARQPRDSVVLASKVAGPQRGMAWMRGGPQFTAEQIVAACEASLTRLRTDYLDLYQLHWPARHVPMFGETYFDPSREPDMVPSVYEQLEALDQLVRAGKVRHVGLSNETPWGVMEFLRVARENNLPRPVTIQNVCNLLHRGFEHGLTEVCHREQVALLAYSPLAFGLLTAKYQDDAASDGRMTRFPGFGARYAKPYVQAAIADYAALARANGLTPAQLALAWLNSRWYMGSVIIGATTMAQLEENLGSLAVTITPELDAAIEAIHARSPNPAL</sequence>
<gene>
    <name evidence="3" type="ORF">FAZ21_15845</name>
</gene>
<dbReference type="OrthoDB" id="5488419at2"/>
<protein>
    <submittedName>
        <fullName evidence="3">Aldo/keto reductase</fullName>
    </submittedName>
</protein>
<name>A0A4U0PIW1_9NEIS</name>
<evidence type="ECO:0000256" key="1">
    <source>
        <dbReference type="ARBA" id="ARBA00023002"/>
    </source>
</evidence>
<evidence type="ECO:0000259" key="2">
    <source>
        <dbReference type="Pfam" id="PF00248"/>
    </source>
</evidence>
<feature type="domain" description="NADP-dependent oxidoreductase" evidence="2">
    <location>
        <begin position="16"/>
        <end position="336"/>
    </location>
</feature>
<reference evidence="3 4" key="1">
    <citation type="submission" date="2019-04" db="EMBL/GenBank/DDBJ databases">
        <title>Chitiniphilus eburnea sp. nov., a novel chitinolytic bacterium isolated from aquaculture sludge.</title>
        <authorList>
            <person name="Sheng M."/>
        </authorList>
    </citation>
    <scope>NUCLEOTIDE SEQUENCE [LARGE SCALE GENOMIC DNA]</scope>
    <source>
        <strain evidence="3 4">HX-2-15</strain>
    </source>
</reference>
<dbReference type="PANTHER" id="PTHR43364">
    <property type="entry name" value="NADH-SPECIFIC METHYLGLYOXAL REDUCTASE-RELATED"/>
    <property type="match status" value="1"/>
</dbReference>
<comment type="caution">
    <text evidence="3">The sequence shown here is derived from an EMBL/GenBank/DDBJ whole genome shotgun (WGS) entry which is preliminary data.</text>
</comment>
<keyword evidence="1" id="KW-0560">Oxidoreductase</keyword>
<dbReference type="InterPro" id="IPR036812">
    <property type="entry name" value="NAD(P)_OxRdtase_dom_sf"/>
</dbReference>
<dbReference type="InterPro" id="IPR023210">
    <property type="entry name" value="NADP_OxRdtase_dom"/>
</dbReference>
<accession>A0A4U0PIW1</accession>
<proteinExistence type="predicted"/>
<dbReference type="Proteomes" id="UP000310016">
    <property type="component" value="Unassembled WGS sequence"/>
</dbReference>
<evidence type="ECO:0000313" key="3">
    <source>
        <dbReference type="EMBL" id="TJZ67973.1"/>
    </source>
</evidence>
<dbReference type="RefSeq" id="WP_136774420.1">
    <property type="nucleotide sequence ID" value="NZ_CP156074.1"/>
</dbReference>
<dbReference type="Gene3D" id="3.20.20.100">
    <property type="entry name" value="NADP-dependent oxidoreductase domain"/>
    <property type="match status" value="1"/>
</dbReference>
<dbReference type="InterPro" id="IPR050523">
    <property type="entry name" value="AKR_Detox_Biosynth"/>
</dbReference>
<dbReference type="EMBL" id="SUMF01000025">
    <property type="protein sequence ID" value="TJZ67973.1"/>
    <property type="molecule type" value="Genomic_DNA"/>
</dbReference>
<dbReference type="Pfam" id="PF00248">
    <property type="entry name" value="Aldo_ket_red"/>
    <property type="match status" value="1"/>
</dbReference>
<dbReference type="CDD" id="cd19094">
    <property type="entry name" value="AKR_Tas-like"/>
    <property type="match status" value="1"/>
</dbReference>
<dbReference type="AlphaFoldDB" id="A0A4U0PIW1"/>